<keyword evidence="1" id="KW-1133">Transmembrane helix</keyword>
<dbReference type="RefSeq" id="WP_172165690.1">
    <property type="nucleotide sequence ID" value="NZ_WOEZ01000074.1"/>
</dbReference>
<keyword evidence="3" id="KW-1185">Reference proteome</keyword>
<feature type="transmembrane region" description="Helical" evidence="1">
    <location>
        <begin position="32"/>
        <end position="51"/>
    </location>
</feature>
<dbReference type="AlphaFoldDB" id="A0A972NQP6"/>
<dbReference type="Proteomes" id="UP000655523">
    <property type="component" value="Unassembled WGS sequence"/>
</dbReference>
<keyword evidence="1" id="KW-0472">Membrane</keyword>
<gene>
    <name evidence="2" type="ORF">GNZ13_15235</name>
</gene>
<dbReference type="EMBL" id="WOEZ01000074">
    <property type="protein sequence ID" value="NPT55910.1"/>
    <property type="molecule type" value="Genomic_DNA"/>
</dbReference>
<sequence>MQCLTFTESGYAYDGFIRSTRYGFDMSYPYDLITATCLFIIVVSTSIMLALS</sequence>
<proteinExistence type="predicted"/>
<organism evidence="2 3">
    <name type="scientific">Paraburkholderia elongata</name>
    <dbReference type="NCBI Taxonomy" id="2675747"/>
    <lineage>
        <taxon>Bacteria</taxon>
        <taxon>Pseudomonadati</taxon>
        <taxon>Pseudomonadota</taxon>
        <taxon>Betaproteobacteria</taxon>
        <taxon>Burkholderiales</taxon>
        <taxon>Burkholderiaceae</taxon>
        <taxon>Paraburkholderia</taxon>
    </lineage>
</organism>
<accession>A0A972NQP6</accession>
<evidence type="ECO:0000313" key="2">
    <source>
        <dbReference type="EMBL" id="NPT55910.1"/>
    </source>
</evidence>
<evidence type="ECO:0000313" key="3">
    <source>
        <dbReference type="Proteomes" id="UP000655523"/>
    </source>
</evidence>
<keyword evidence="1" id="KW-0812">Transmembrane</keyword>
<protein>
    <submittedName>
        <fullName evidence="2">Uncharacterized protein</fullName>
    </submittedName>
</protein>
<evidence type="ECO:0000256" key="1">
    <source>
        <dbReference type="SAM" id="Phobius"/>
    </source>
</evidence>
<name>A0A972NQP6_9BURK</name>
<comment type="caution">
    <text evidence="2">The sequence shown here is derived from an EMBL/GenBank/DDBJ whole genome shotgun (WGS) entry which is preliminary data.</text>
</comment>
<reference evidence="2 3" key="1">
    <citation type="submission" date="2019-11" db="EMBL/GenBank/DDBJ databases">
        <title>Metabolism of dissolved organic matter in forest soils.</title>
        <authorList>
            <person name="Cyle K.T."/>
            <person name="Wilhelm R.C."/>
            <person name="Martinez C.E."/>
        </authorList>
    </citation>
    <scope>NUCLEOTIDE SEQUENCE [LARGE SCALE GENOMIC DNA]</scope>
    <source>
        <strain evidence="2 3">5N</strain>
    </source>
</reference>